<dbReference type="InterPro" id="IPR038666">
    <property type="entry name" value="SSP1_head-tail_sf"/>
</dbReference>
<dbReference type="Gene3D" id="2.40.10.270">
    <property type="entry name" value="Bacteriophage SPP1 head-tail adaptor protein"/>
    <property type="match status" value="1"/>
</dbReference>
<proteinExistence type="predicted"/>
<dbReference type="InterPro" id="IPR008767">
    <property type="entry name" value="Phage_SPP1_head-tail_adaptor"/>
</dbReference>
<organism evidence="1 2">
    <name type="scientific">Marinisporobacter balticus</name>
    <dbReference type="NCBI Taxonomy" id="2018667"/>
    <lineage>
        <taxon>Bacteria</taxon>
        <taxon>Bacillati</taxon>
        <taxon>Bacillota</taxon>
        <taxon>Clostridia</taxon>
        <taxon>Peptostreptococcales</taxon>
        <taxon>Thermotaleaceae</taxon>
        <taxon>Marinisporobacter</taxon>
    </lineage>
</organism>
<protein>
    <submittedName>
        <fullName evidence="1">SPP1 family predicted phage head-tail adaptor</fullName>
    </submittedName>
</protein>
<dbReference type="EMBL" id="SLWV01000031">
    <property type="protein sequence ID" value="TCO69505.1"/>
    <property type="molecule type" value="Genomic_DNA"/>
</dbReference>
<dbReference type="RefSeq" id="WP_132247500.1">
    <property type="nucleotide sequence ID" value="NZ_SLWV01000031.1"/>
</dbReference>
<name>A0A4R2KS72_9FIRM</name>
<dbReference type="OrthoDB" id="9808209at2"/>
<dbReference type="Pfam" id="PF05521">
    <property type="entry name" value="Phage_HCP"/>
    <property type="match status" value="1"/>
</dbReference>
<dbReference type="AlphaFoldDB" id="A0A4R2KS72"/>
<evidence type="ECO:0000313" key="2">
    <source>
        <dbReference type="Proteomes" id="UP000294919"/>
    </source>
</evidence>
<keyword evidence="2" id="KW-1185">Reference proteome</keyword>
<dbReference type="Proteomes" id="UP000294919">
    <property type="component" value="Unassembled WGS sequence"/>
</dbReference>
<sequence>MKIGDLRHRIEVFGRGKIENELGEVDYIDINIKTIWAAIIPQTAKLQTQQADTILSNTTHKIIVRYESGKDITQDMYIMFRKKRFDIKYILNPHFKNEQLEIFAEEVAE</sequence>
<comment type="caution">
    <text evidence="1">The sequence shown here is derived from an EMBL/GenBank/DDBJ whole genome shotgun (WGS) entry which is preliminary data.</text>
</comment>
<gene>
    <name evidence="1" type="ORF">EV214_13129</name>
</gene>
<evidence type="ECO:0000313" key="1">
    <source>
        <dbReference type="EMBL" id="TCO69505.1"/>
    </source>
</evidence>
<accession>A0A4R2KS72</accession>
<reference evidence="1 2" key="1">
    <citation type="submission" date="2019-03" db="EMBL/GenBank/DDBJ databases">
        <title>Genomic Encyclopedia of Type Strains, Phase IV (KMG-IV): sequencing the most valuable type-strain genomes for metagenomic binning, comparative biology and taxonomic classification.</title>
        <authorList>
            <person name="Goeker M."/>
        </authorList>
    </citation>
    <scope>NUCLEOTIDE SEQUENCE [LARGE SCALE GENOMIC DNA]</scope>
    <source>
        <strain evidence="1 2">DSM 102940</strain>
    </source>
</reference>
<dbReference type="NCBIfam" id="TIGR01563">
    <property type="entry name" value="gp16_SPP1"/>
    <property type="match status" value="1"/>
</dbReference>